<dbReference type="InterPro" id="IPR000515">
    <property type="entry name" value="MetI-like"/>
</dbReference>
<keyword evidence="11" id="KW-1185">Reference proteome</keyword>
<feature type="transmembrane region" description="Helical" evidence="7">
    <location>
        <begin position="291"/>
        <end position="313"/>
    </location>
</feature>
<proteinExistence type="inferred from homology"/>
<dbReference type="GO" id="GO:0055085">
    <property type="term" value="P:transmembrane transport"/>
    <property type="evidence" value="ECO:0007669"/>
    <property type="project" value="InterPro"/>
</dbReference>
<evidence type="ECO:0000256" key="8">
    <source>
        <dbReference type="SAM" id="MobiDB-lite"/>
    </source>
</evidence>
<keyword evidence="2 7" id="KW-0813">Transport</keyword>
<dbReference type="SUPFAM" id="SSF161098">
    <property type="entry name" value="MetI-like"/>
    <property type="match status" value="1"/>
</dbReference>
<feature type="transmembrane region" description="Helical" evidence="7">
    <location>
        <begin position="46"/>
        <end position="65"/>
    </location>
</feature>
<reference evidence="11" key="1">
    <citation type="submission" date="2016-10" db="EMBL/GenBank/DDBJ databases">
        <authorList>
            <person name="Varghese N."/>
            <person name="Submissions S."/>
        </authorList>
    </citation>
    <scope>NUCLEOTIDE SEQUENCE [LARGE SCALE GENOMIC DNA]</scope>
    <source>
        <strain evidence="11">DSM 45237</strain>
    </source>
</reference>
<dbReference type="AlphaFoldDB" id="A0A1H5HVA2"/>
<name>A0A1H5HVA2_9ACTN</name>
<feature type="transmembrane region" description="Helical" evidence="7">
    <location>
        <begin position="120"/>
        <end position="141"/>
    </location>
</feature>
<evidence type="ECO:0000313" key="11">
    <source>
        <dbReference type="Proteomes" id="UP000181980"/>
    </source>
</evidence>
<keyword evidence="4 7" id="KW-0812">Transmembrane</keyword>
<evidence type="ECO:0000256" key="5">
    <source>
        <dbReference type="ARBA" id="ARBA00022989"/>
    </source>
</evidence>
<dbReference type="Proteomes" id="UP000181980">
    <property type="component" value="Unassembled WGS sequence"/>
</dbReference>
<gene>
    <name evidence="10" type="ORF">SAMN04488561_0971</name>
</gene>
<dbReference type="InterPro" id="IPR035906">
    <property type="entry name" value="MetI-like_sf"/>
</dbReference>
<accession>A0A1H5HVA2</accession>
<keyword evidence="3" id="KW-1003">Cell membrane</keyword>
<dbReference type="Gene3D" id="1.10.3720.10">
    <property type="entry name" value="MetI-like"/>
    <property type="match status" value="1"/>
</dbReference>
<evidence type="ECO:0000256" key="1">
    <source>
        <dbReference type="ARBA" id="ARBA00004651"/>
    </source>
</evidence>
<evidence type="ECO:0000256" key="3">
    <source>
        <dbReference type="ARBA" id="ARBA00022475"/>
    </source>
</evidence>
<feature type="region of interest" description="Disordered" evidence="8">
    <location>
        <begin position="1"/>
        <end position="25"/>
    </location>
</feature>
<feature type="transmembrane region" description="Helical" evidence="7">
    <location>
        <begin position="150"/>
        <end position="169"/>
    </location>
</feature>
<dbReference type="OrthoDB" id="2063054at2"/>
<dbReference type="GO" id="GO:0005886">
    <property type="term" value="C:plasma membrane"/>
    <property type="evidence" value="ECO:0007669"/>
    <property type="project" value="UniProtKB-SubCell"/>
</dbReference>
<dbReference type="CDD" id="cd06261">
    <property type="entry name" value="TM_PBP2"/>
    <property type="match status" value="1"/>
</dbReference>
<dbReference type="RefSeq" id="WP_083288911.1">
    <property type="nucleotide sequence ID" value="NZ_FNUC01000003.1"/>
</dbReference>
<comment type="similarity">
    <text evidence="7">Belongs to the binding-protein-dependent transport system permease family.</text>
</comment>
<evidence type="ECO:0000313" key="10">
    <source>
        <dbReference type="EMBL" id="SEE31740.1"/>
    </source>
</evidence>
<dbReference type="PANTHER" id="PTHR43744:SF12">
    <property type="entry name" value="ABC TRANSPORTER PERMEASE PROTEIN MG189-RELATED"/>
    <property type="match status" value="1"/>
</dbReference>
<comment type="subcellular location">
    <subcellularLocation>
        <location evidence="1 7">Cell membrane</location>
        <topology evidence="1 7">Multi-pass membrane protein</topology>
    </subcellularLocation>
</comment>
<evidence type="ECO:0000259" key="9">
    <source>
        <dbReference type="PROSITE" id="PS50928"/>
    </source>
</evidence>
<dbReference type="STRING" id="561176.SAMN04488561_0971"/>
<organism evidence="10 11">
    <name type="scientific">Jiangella alba</name>
    <dbReference type="NCBI Taxonomy" id="561176"/>
    <lineage>
        <taxon>Bacteria</taxon>
        <taxon>Bacillati</taxon>
        <taxon>Actinomycetota</taxon>
        <taxon>Actinomycetes</taxon>
        <taxon>Jiangellales</taxon>
        <taxon>Jiangellaceae</taxon>
        <taxon>Jiangella</taxon>
    </lineage>
</organism>
<dbReference type="Pfam" id="PF00528">
    <property type="entry name" value="BPD_transp_1"/>
    <property type="match status" value="1"/>
</dbReference>
<dbReference type="PROSITE" id="PS50928">
    <property type="entry name" value="ABC_TM1"/>
    <property type="match status" value="1"/>
</dbReference>
<sequence length="322" mass="34448">MSGLTLRRGRRAAGTSRAAGASRGRRERDAVPVVLTDRYSPLPRKVAVRVIGYGLLALGTLLYLGPFLVQVATSFKTDADAVGNPVSLIPSPVTLAAWEVVAGSNPAYSVPVFRWLGNSFAVTISVTLGRLIIDSLAGYALARLRFRGRAVVFAGVVAVLAVPGVVLLIPKFLVLNELGMFNSYAGMILPLFCDAVGILLMKTAFEAVPTELDEAARIDGAGVFRTFWSVILPLVRPALVTVTILSFQGSWNEFTHFLVATSDPDLATMNLGIARLTAGDLQGSQQFPLKLALATLSTIPIAIVYVFFSRYFMRSGNATGLK</sequence>
<feature type="transmembrane region" description="Helical" evidence="7">
    <location>
        <begin position="222"/>
        <end position="247"/>
    </location>
</feature>
<feature type="compositionally biased region" description="Low complexity" evidence="8">
    <location>
        <begin position="1"/>
        <end position="22"/>
    </location>
</feature>
<dbReference type="PANTHER" id="PTHR43744">
    <property type="entry name" value="ABC TRANSPORTER PERMEASE PROTEIN MG189-RELATED-RELATED"/>
    <property type="match status" value="1"/>
</dbReference>
<evidence type="ECO:0000256" key="4">
    <source>
        <dbReference type="ARBA" id="ARBA00022692"/>
    </source>
</evidence>
<keyword evidence="6 7" id="KW-0472">Membrane</keyword>
<evidence type="ECO:0000256" key="2">
    <source>
        <dbReference type="ARBA" id="ARBA00022448"/>
    </source>
</evidence>
<keyword evidence="5 7" id="KW-1133">Transmembrane helix</keyword>
<evidence type="ECO:0000256" key="6">
    <source>
        <dbReference type="ARBA" id="ARBA00023136"/>
    </source>
</evidence>
<evidence type="ECO:0000256" key="7">
    <source>
        <dbReference type="RuleBase" id="RU363032"/>
    </source>
</evidence>
<feature type="domain" description="ABC transmembrane type-1" evidence="9">
    <location>
        <begin position="116"/>
        <end position="308"/>
    </location>
</feature>
<dbReference type="EMBL" id="FNUC01000003">
    <property type="protein sequence ID" value="SEE31740.1"/>
    <property type="molecule type" value="Genomic_DNA"/>
</dbReference>
<feature type="transmembrane region" description="Helical" evidence="7">
    <location>
        <begin position="181"/>
        <end position="201"/>
    </location>
</feature>
<protein>
    <submittedName>
        <fullName evidence="10">Carbohydrate ABC transporter membrane protein 2, CUT1 family</fullName>
    </submittedName>
</protein>